<sequence>MEELCAVRQSVLACFKEFLIRYTKGTPHHLVDGVFRCSKRLYHLDLLINKMNQKYSL</sequence>
<accession>A0A1Y5S3R5</accession>
<protein>
    <submittedName>
        <fullName evidence="1">Uncharacterized protein</fullName>
    </submittedName>
</protein>
<dbReference type="EMBL" id="FWFW01000003">
    <property type="protein sequence ID" value="SLN29355.1"/>
    <property type="molecule type" value="Genomic_DNA"/>
</dbReference>
<proteinExistence type="predicted"/>
<gene>
    <name evidence="1" type="ORF">PAM7971_01100</name>
</gene>
<keyword evidence="2" id="KW-1185">Reference proteome</keyword>
<evidence type="ECO:0000313" key="1">
    <source>
        <dbReference type="EMBL" id="SLN29355.1"/>
    </source>
</evidence>
<dbReference type="AlphaFoldDB" id="A0A1Y5S3R5"/>
<dbReference type="Proteomes" id="UP000193307">
    <property type="component" value="Unassembled WGS sequence"/>
</dbReference>
<name>A0A1Y5S3R5_9RHOB</name>
<evidence type="ECO:0000313" key="2">
    <source>
        <dbReference type="Proteomes" id="UP000193307"/>
    </source>
</evidence>
<reference evidence="1 2" key="1">
    <citation type="submission" date="2017-03" db="EMBL/GenBank/DDBJ databases">
        <authorList>
            <person name="Afonso C.L."/>
            <person name="Miller P.J."/>
            <person name="Scott M.A."/>
            <person name="Spackman E."/>
            <person name="Goraichik I."/>
            <person name="Dimitrov K.M."/>
            <person name="Suarez D.L."/>
            <person name="Swayne D.E."/>
        </authorList>
    </citation>
    <scope>NUCLEOTIDE SEQUENCE [LARGE SCALE GENOMIC DNA]</scope>
    <source>
        <strain evidence="1 2">CECT 7971</strain>
    </source>
</reference>
<organism evidence="1 2">
    <name type="scientific">Pacificibacter marinus</name>
    <dbReference type="NCBI Taxonomy" id="658057"/>
    <lineage>
        <taxon>Bacteria</taxon>
        <taxon>Pseudomonadati</taxon>
        <taxon>Pseudomonadota</taxon>
        <taxon>Alphaproteobacteria</taxon>
        <taxon>Rhodobacterales</taxon>
        <taxon>Roseobacteraceae</taxon>
        <taxon>Pacificibacter</taxon>
    </lineage>
</organism>